<protein>
    <submittedName>
        <fullName evidence="3">Tripartite tricarboxylate transporter substrate binding protein</fullName>
    </submittedName>
</protein>
<reference evidence="3 4" key="1">
    <citation type="submission" date="2018-09" db="EMBL/GenBank/DDBJ databases">
        <title>Genome comparison of Alicycliphilus sp. BQ1, a polyurethanolytic bacterium, with its closest phylogenetic relatives Alicycliphilus denitrificans BC and K601, unable to attack polyurethane.</title>
        <authorList>
            <person name="Loza-Tavera H."/>
            <person name="Lozano L."/>
            <person name="Cevallos M."/>
            <person name="Maya-Lucas O."/>
            <person name="Garcia-Mena J."/>
            <person name="Hernandez J."/>
        </authorList>
    </citation>
    <scope>NUCLEOTIDE SEQUENCE [LARGE SCALE GENOMIC DNA]</scope>
    <source>
        <strain evidence="3 4">BQ1</strain>
    </source>
</reference>
<dbReference type="Pfam" id="PF03401">
    <property type="entry name" value="TctC"/>
    <property type="match status" value="1"/>
</dbReference>
<dbReference type="PANTHER" id="PTHR42928">
    <property type="entry name" value="TRICARBOXYLATE-BINDING PROTEIN"/>
    <property type="match status" value="1"/>
</dbReference>
<dbReference type="SUPFAM" id="SSF53850">
    <property type="entry name" value="Periplasmic binding protein-like II"/>
    <property type="match status" value="1"/>
</dbReference>
<dbReference type="AlphaFoldDB" id="A0A420K7K6"/>
<dbReference type="InterPro" id="IPR005064">
    <property type="entry name" value="BUG"/>
</dbReference>
<evidence type="ECO:0000256" key="2">
    <source>
        <dbReference type="SAM" id="SignalP"/>
    </source>
</evidence>
<evidence type="ECO:0000313" key="3">
    <source>
        <dbReference type="EMBL" id="RKJ94454.1"/>
    </source>
</evidence>
<dbReference type="PANTHER" id="PTHR42928:SF5">
    <property type="entry name" value="BLR1237 PROTEIN"/>
    <property type="match status" value="1"/>
</dbReference>
<comment type="similarity">
    <text evidence="1">Belongs to the UPF0065 (bug) family.</text>
</comment>
<gene>
    <name evidence="3" type="ORF">CE154_019240</name>
</gene>
<comment type="caution">
    <text evidence="3">The sequence shown here is derived from an EMBL/GenBank/DDBJ whole genome shotgun (WGS) entry which is preliminary data.</text>
</comment>
<name>A0A420K7K6_9BURK</name>
<dbReference type="Gene3D" id="3.40.190.10">
    <property type="entry name" value="Periplasmic binding protein-like II"/>
    <property type="match status" value="1"/>
</dbReference>
<accession>A0A420K7K6</accession>
<feature type="signal peptide" evidence="2">
    <location>
        <begin position="1"/>
        <end position="22"/>
    </location>
</feature>
<keyword evidence="2" id="KW-0732">Signal</keyword>
<sequence>MYQVTRRAWVAAVLAATLPLQAAAQSGAGKTATLVVPFAAGGPSDFIARLLARPLGREMGAQVIIDNRPGASGNIGAKQVMASRPDGLTLVHTTIAMQAVNPLMYPDQDFNPSRDLVPVGITGALPNVLVVHPSSGIKTLAELVAKGRQKDVQLNFATFGPGSSPHFYGMLFEKTTQVAAEPIAYKGSGDAAKDMLAGRIDFMFDSMTTAIANVKAGKLVALAITSPQRSALLPDVPTLKELGHGGVDVNFWLALQVPARTPPEVVSALRQAMSRAVQDPEYKQGVAARGVENLHVAPEQLDTFFASETRRWRDAALSIGIKAE</sequence>
<feature type="chain" id="PRO_5019375077" evidence="2">
    <location>
        <begin position="23"/>
        <end position="324"/>
    </location>
</feature>
<dbReference type="RefSeq" id="WP_094437039.1">
    <property type="nucleotide sequence ID" value="NZ_NKDB02000005.1"/>
</dbReference>
<organism evidence="3 4">
    <name type="scientific">Alicycliphilus denitrificans</name>
    <dbReference type="NCBI Taxonomy" id="179636"/>
    <lineage>
        <taxon>Bacteria</taxon>
        <taxon>Pseudomonadati</taxon>
        <taxon>Pseudomonadota</taxon>
        <taxon>Betaproteobacteria</taxon>
        <taxon>Burkholderiales</taxon>
        <taxon>Comamonadaceae</taxon>
        <taxon>Alicycliphilus</taxon>
    </lineage>
</organism>
<dbReference type="InterPro" id="IPR042100">
    <property type="entry name" value="Bug_dom1"/>
</dbReference>
<dbReference type="EMBL" id="NKDB02000005">
    <property type="protein sequence ID" value="RKJ94454.1"/>
    <property type="molecule type" value="Genomic_DNA"/>
</dbReference>
<dbReference type="Gene3D" id="3.40.190.150">
    <property type="entry name" value="Bordetella uptake gene, domain 1"/>
    <property type="match status" value="1"/>
</dbReference>
<evidence type="ECO:0000256" key="1">
    <source>
        <dbReference type="ARBA" id="ARBA00006987"/>
    </source>
</evidence>
<dbReference type="CDD" id="cd07012">
    <property type="entry name" value="PBP2_Bug_TTT"/>
    <property type="match status" value="1"/>
</dbReference>
<dbReference type="PIRSF" id="PIRSF017082">
    <property type="entry name" value="YflP"/>
    <property type="match status" value="1"/>
</dbReference>
<proteinExistence type="inferred from homology"/>
<dbReference type="Proteomes" id="UP000216225">
    <property type="component" value="Unassembled WGS sequence"/>
</dbReference>
<evidence type="ECO:0000313" key="4">
    <source>
        <dbReference type="Proteomes" id="UP000216225"/>
    </source>
</evidence>